<reference evidence="1 3" key="1">
    <citation type="submission" date="2024-01" db="EMBL/GenBank/DDBJ databases">
        <title>A draft genome for the cacao thread blight pathogen Marasmiellus scandens.</title>
        <authorList>
            <person name="Baruah I.K."/>
            <person name="Leung J."/>
            <person name="Bukari Y."/>
            <person name="Amoako-Attah I."/>
            <person name="Meinhardt L.W."/>
            <person name="Bailey B.A."/>
            <person name="Cohen S.P."/>
        </authorList>
    </citation>
    <scope>NUCLEOTIDE SEQUENCE [LARGE SCALE GENOMIC DNA]</scope>
    <source>
        <strain evidence="1 3">GH-19</strain>
    </source>
</reference>
<dbReference type="InterPro" id="IPR027038">
    <property type="entry name" value="RanGap"/>
</dbReference>
<organism evidence="1 3">
    <name type="scientific">Marasmiellus scandens</name>
    <dbReference type="NCBI Taxonomy" id="2682957"/>
    <lineage>
        <taxon>Eukaryota</taxon>
        <taxon>Fungi</taxon>
        <taxon>Dikarya</taxon>
        <taxon>Basidiomycota</taxon>
        <taxon>Agaricomycotina</taxon>
        <taxon>Agaricomycetes</taxon>
        <taxon>Agaricomycetidae</taxon>
        <taxon>Agaricales</taxon>
        <taxon>Marasmiineae</taxon>
        <taxon>Omphalotaceae</taxon>
        <taxon>Marasmiellus</taxon>
    </lineage>
</organism>
<evidence type="ECO:0000313" key="2">
    <source>
        <dbReference type="EMBL" id="KAK7466430.1"/>
    </source>
</evidence>
<evidence type="ECO:0000313" key="3">
    <source>
        <dbReference type="Proteomes" id="UP001498398"/>
    </source>
</evidence>
<proteinExistence type="predicted"/>
<sequence>MVNLETHPNPSIHSDELRENASSWANDFRRGLAFMEDRQPVDSNLVNLPRRKAADPTKAALAHTIAQIVYPEMGESSLGPIIRYEKDLVKLRAYIHAQRKEDATLHSSSTWTNRLLRCGPWDEENDPLSLEGTPSLPMPVQISDGETLAPFFHHLRIGGDDHILEGEDANAEEKQEPFYNTHMVEFPKGVLYADRRMDLCKMVVGPTHIGDLMDSLETNPFTEHFLLGNNIIGPLGAKCIAAFVNKYPNRMKTWYLAGNCIDGPGFTILVDSLTKSSSVTNIWLKRNPLGPSAAYDVFRLITQAPNLRTLDLDQTSLGDAGVASLFNSLADYKSNTPLALQHIYLNGAGIGQDGAKAIARYLSTDSCTLVSLYASNNPLGDKGAKALAVGSSSNKSLQRLALSSVGLKDHGVCELLTSLQKHSSLRLLDLGQSFATDDLGMRYNWLTDAVIPGLLSLIKNVPTLRYLALDHAPMTRVGLNQIFTAVIESNLLYFSARALEPQGRDYHSVKAGQTAVRLKELVAKRLAENVAKEHNGMSLDDFYADGKRFLISPEDVRYIDSVYRNRDAGLARRGLKRLDKWWKEGDDTLDLVQNAI</sequence>
<dbReference type="Gene3D" id="3.80.10.10">
    <property type="entry name" value="Ribonuclease Inhibitor"/>
    <property type="match status" value="1"/>
</dbReference>
<dbReference type="Pfam" id="PF13516">
    <property type="entry name" value="LRR_6"/>
    <property type="match status" value="2"/>
</dbReference>
<name>A0ABR1JGE6_9AGAR</name>
<protein>
    <recommendedName>
        <fullName evidence="4">RNI-like protein</fullName>
    </recommendedName>
</protein>
<comment type="caution">
    <text evidence="1">The sequence shown here is derived from an EMBL/GenBank/DDBJ whole genome shotgun (WGS) entry which is preliminary data.</text>
</comment>
<dbReference type="SUPFAM" id="SSF52047">
    <property type="entry name" value="RNI-like"/>
    <property type="match status" value="1"/>
</dbReference>
<evidence type="ECO:0000313" key="1">
    <source>
        <dbReference type="EMBL" id="KAK7458902.1"/>
    </source>
</evidence>
<dbReference type="SMART" id="SM00368">
    <property type="entry name" value="LRR_RI"/>
    <property type="match status" value="5"/>
</dbReference>
<dbReference type="InterPro" id="IPR001611">
    <property type="entry name" value="Leu-rich_rpt"/>
</dbReference>
<gene>
    <name evidence="2" type="ORF">VKT23_005152</name>
    <name evidence="1" type="ORF">VKT23_009913</name>
</gene>
<dbReference type="InterPro" id="IPR032675">
    <property type="entry name" value="LRR_dom_sf"/>
</dbReference>
<dbReference type="Proteomes" id="UP001498398">
    <property type="component" value="Unassembled WGS sequence"/>
</dbReference>
<dbReference type="EMBL" id="JBANRG010000017">
    <property type="protein sequence ID" value="KAK7458902.1"/>
    <property type="molecule type" value="Genomic_DNA"/>
</dbReference>
<keyword evidence="3" id="KW-1185">Reference proteome</keyword>
<accession>A0ABR1JGE6</accession>
<evidence type="ECO:0008006" key="4">
    <source>
        <dbReference type="Google" id="ProtNLM"/>
    </source>
</evidence>
<dbReference type="EMBL" id="JBANRG010000005">
    <property type="protein sequence ID" value="KAK7466430.1"/>
    <property type="molecule type" value="Genomic_DNA"/>
</dbReference>
<dbReference type="PANTHER" id="PTHR24113">
    <property type="entry name" value="RAN GTPASE-ACTIVATING PROTEIN 1"/>
    <property type="match status" value="1"/>
</dbReference>